<keyword evidence="4 7" id="KW-0812">Transmembrane</keyword>
<feature type="transmembrane region" description="Helical" evidence="7">
    <location>
        <begin position="301"/>
        <end position="326"/>
    </location>
</feature>
<feature type="transmembrane region" description="Helical" evidence="7">
    <location>
        <begin position="365"/>
        <end position="386"/>
    </location>
</feature>
<evidence type="ECO:0000313" key="10">
    <source>
        <dbReference type="Proteomes" id="UP001501005"/>
    </source>
</evidence>
<evidence type="ECO:0000256" key="2">
    <source>
        <dbReference type="ARBA" id="ARBA00010157"/>
    </source>
</evidence>
<proteinExistence type="inferred from homology"/>
<dbReference type="InterPro" id="IPR050545">
    <property type="entry name" value="Mycobact_MmpL"/>
</dbReference>
<feature type="transmembrane region" description="Helical" evidence="7">
    <location>
        <begin position="636"/>
        <end position="657"/>
    </location>
</feature>
<dbReference type="InterPro" id="IPR000731">
    <property type="entry name" value="SSD"/>
</dbReference>
<dbReference type="Proteomes" id="UP001501005">
    <property type="component" value="Unassembled WGS sequence"/>
</dbReference>
<keyword evidence="10" id="KW-1185">Reference proteome</keyword>
<accession>A0ABP3Z4W3</accession>
<evidence type="ECO:0000256" key="1">
    <source>
        <dbReference type="ARBA" id="ARBA00004651"/>
    </source>
</evidence>
<evidence type="ECO:0000259" key="8">
    <source>
        <dbReference type="PROSITE" id="PS50156"/>
    </source>
</evidence>
<comment type="subcellular location">
    <subcellularLocation>
        <location evidence="1">Cell membrane</location>
        <topology evidence="1">Multi-pass membrane protein</topology>
    </subcellularLocation>
</comment>
<gene>
    <name evidence="9" type="ORF">GCM10009549_30490</name>
</gene>
<dbReference type="PANTHER" id="PTHR33406">
    <property type="entry name" value="MEMBRANE PROTEIN MJ1562-RELATED"/>
    <property type="match status" value="1"/>
</dbReference>
<evidence type="ECO:0000256" key="7">
    <source>
        <dbReference type="SAM" id="Phobius"/>
    </source>
</evidence>
<evidence type="ECO:0000256" key="6">
    <source>
        <dbReference type="ARBA" id="ARBA00023136"/>
    </source>
</evidence>
<feature type="transmembrane region" description="Helical" evidence="7">
    <location>
        <begin position="272"/>
        <end position="295"/>
    </location>
</feature>
<dbReference type="EMBL" id="BAAAHG010000022">
    <property type="protein sequence ID" value="GAA0915219.1"/>
    <property type="molecule type" value="Genomic_DNA"/>
</dbReference>
<dbReference type="Pfam" id="PF03176">
    <property type="entry name" value="MMPL"/>
    <property type="match status" value="2"/>
</dbReference>
<evidence type="ECO:0000313" key="9">
    <source>
        <dbReference type="EMBL" id="GAA0915219.1"/>
    </source>
</evidence>
<feature type="domain" description="SSD" evidence="8">
    <location>
        <begin position="204"/>
        <end position="326"/>
    </location>
</feature>
<dbReference type="RefSeq" id="WP_344050058.1">
    <property type="nucleotide sequence ID" value="NZ_BAAAHG010000022.1"/>
</dbReference>
<feature type="transmembrane region" description="Helical" evidence="7">
    <location>
        <begin position="506"/>
        <end position="525"/>
    </location>
</feature>
<protein>
    <submittedName>
        <fullName evidence="9">MMPL family transporter</fullName>
    </submittedName>
</protein>
<sequence>MHALLKRVACAPGGRRGKWLFLALWLLVAMALGPLAGKLGEVEDTSANAFLPRGAESARVNTELEKFRTDSIMPAVVVYTGEGAEAKAAADRTAFMKFVPAGEEVSRPIPSEDGKALMTIVPLDSEDEITDKVDELRGIAGAGAPPGVDVEVGGPAGSLTDSVAVFDSLDATLLIATGLVVTVLLLITYRSPVLWLLPLISVGFAVVLTQVTTYLLAKHAGLPVDPQSSGVLLVLVFGVGTDYALLLIARYREELHRHRDRHEAMRIALRRSGPAILASAATIAVGLACLVFADINSSRSLGLVGAIGVVCGFLAMVTVLPALLVLMGRWVFWPLVPEYGTPARKARTVWSRIGNAVALRPRWSWLMSAAVTGALALSAAGISMGLTAAEMFQDKPESVVAQERISAHYPSGASDPAKVVTSTDKAAEVRAAASAVDGVARVENGGDRTPDGELTLLSVVLEGAPDSQAAKDTIDDLRKAVRPMGALVGGTTAETLDTQRAADRDLTTVIPIVLLVVLAVLIRLLRALVAPLLLLATVVLSYVGALGASNLLFEHVLGFAGVDWAIPLMGFVFLVALGIDYNIFLMHRVKEETARLGHGRGVLEGLTSTGGVITSAGIVLAATFAVFTVLPLVSMAQMGVLVGIGVLLDTFLVRTVLVPALALDLGRWFWWPGRLFTGPVRGERRAVESPVPDPAHEPA</sequence>
<dbReference type="PROSITE" id="PS50156">
    <property type="entry name" value="SSD"/>
    <property type="match status" value="2"/>
</dbReference>
<comment type="caution">
    <text evidence="9">The sequence shown here is derived from an EMBL/GenBank/DDBJ whole genome shotgun (WGS) entry which is preliminary data.</text>
</comment>
<organism evidence="9 10">
    <name type="scientific">Streptomyces thermoalcalitolerans</name>
    <dbReference type="NCBI Taxonomy" id="65605"/>
    <lineage>
        <taxon>Bacteria</taxon>
        <taxon>Bacillati</taxon>
        <taxon>Actinomycetota</taxon>
        <taxon>Actinomycetes</taxon>
        <taxon>Kitasatosporales</taxon>
        <taxon>Streptomycetaceae</taxon>
        <taxon>Streptomyces</taxon>
    </lineage>
</organism>
<dbReference type="PANTHER" id="PTHR33406:SF6">
    <property type="entry name" value="MEMBRANE PROTEIN YDGH-RELATED"/>
    <property type="match status" value="1"/>
</dbReference>
<comment type="similarity">
    <text evidence="2">Belongs to the resistance-nodulation-cell division (RND) (TC 2.A.6) family. MmpL subfamily.</text>
</comment>
<evidence type="ECO:0000256" key="4">
    <source>
        <dbReference type="ARBA" id="ARBA00022692"/>
    </source>
</evidence>
<feature type="domain" description="SSD" evidence="8">
    <location>
        <begin position="535"/>
        <end position="663"/>
    </location>
</feature>
<dbReference type="InterPro" id="IPR004869">
    <property type="entry name" value="MMPL_dom"/>
</dbReference>
<feature type="transmembrane region" description="Helical" evidence="7">
    <location>
        <begin position="196"/>
        <end position="217"/>
    </location>
</feature>
<name>A0ABP3Z4W3_9ACTN</name>
<dbReference type="Gene3D" id="1.20.1640.10">
    <property type="entry name" value="Multidrug efflux transporter AcrB transmembrane domain"/>
    <property type="match status" value="2"/>
</dbReference>
<dbReference type="SUPFAM" id="SSF82866">
    <property type="entry name" value="Multidrug efflux transporter AcrB transmembrane domain"/>
    <property type="match status" value="2"/>
</dbReference>
<keyword evidence="5 7" id="KW-1133">Transmembrane helix</keyword>
<feature type="transmembrane region" description="Helical" evidence="7">
    <location>
        <begin position="171"/>
        <end position="189"/>
    </location>
</feature>
<feature type="transmembrane region" description="Helical" evidence="7">
    <location>
        <begin position="532"/>
        <end position="552"/>
    </location>
</feature>
<keyword evidence="3" id="KW-1003">Cell membrane</keyword>
<feature type="transmembrane region" description="Helical" evidence="7">
    <location>
        <begin position="229"/>
        <end position="251"/>
    </location>
</feature>
<feature type="transmembrane region" description="Helical" evidence="7">
    <location>
        <begin position="564"/>
        <end position="585"/>
    </location>
</feature>
<keyword evidence="6 7" id="KW-0472">Membrane</keyword>
<feature type="transmembrane region" description="Helical" evidence="7">
    <location>
        <begin position="606"/>
        <end position="630"/>
    </location>
</feature>
<evidence type="ECO:0000256" key="5">
    <source>
        <dbReference type="ARBA" id="ARBA00022989"/>
    </source>
</evidence>
<evidence type="ECO:0000256" key="3">
    <source>
        <dbReference type="ARBA" id="ARBA00022475"/>
    </source>
</evidence>
<reference evidence="10" key="1">
    <citation type="journal article" date="2019" name="Int. J. Syst. Evol. Microbiol.">
        <title>The Global Catalogue of Microorganisms (GCM) 10K type strain sequencing project: providing services to taxonomists for standard genome sequencing and annotation.</title>
        <authorList>
            <consortium name="The Broad Institute Genomics Platform"/>
            <consortium name="The Broad Institute Genome Sequencing Center for Infectious Disease"/>
            <person name="Wu L."/>
            <person name="Ma J."/>
        </authorList>
    </citation>
    <scope>NUCLEOTIDE SEQUENCE [LARGE SCALE GENOMIC DNA]</scope>
    <source>
        <strain evidence="10">JCM 10673</strain>
    </source>
</reference>